<evidence type="ECO:0000256" key="3">
    <source>
        <dbReference type="ARBA" id="ARBA00023054"/>
    </source>
</evidence>
<evidence type="ECO:0000256" key="1">
    <source>
        <dbReference type="ARBA" id="ARBA00004604"/>
    </source>
</evidence>
<evidence type="ECO:0008006" key="8">
    <source>
        <dbReference type="Google" id="ProtNLM"/>
    </source>
</evidence>
<evidence type="ECO:0000256" key="2">
    <source>
        <dbReference type="ARBA" id="ARBA00007175"/>
    </source>
</evidence>
<dbReference type="Proteomes" id="UP001189429">
    <property type="component" value="Unassembled WGS sequence"/>
</dbReference>
<evidence type="ECO:0000256" key="4">
    <source>
        <dbReference type="ARBA" id="ARBA00023242"/>
    </source>
</evidence>
<comment type="caution">
    <text evidence="6">The sequence shown here is derived from an EMBL/GenBank/DDBJ whole genome shotgun (WGS) entry which is preliminary data.</text>
</comment>
<feature type="region of interest" description="Disordered" evidence="5">
    <location>
        <begin position="92"/>
        <end position="144"/>
    </location>
</feature>
<feature type="compositionally biased region" description="Low complexity" evidence="5">
    <location>
        <begin position="214"/>
        <end position="224"/>
    </location>
</feature>
<feature type="compositionally biased region" description="Basic residues" evidence="5">
    <location>
        <begin position="204"/>
        <end position="213"/>
    </location>
</feature>
<dbReference type="EMBL" id="CAUYUJ010015835">
    <property type="protein sequence ID" value="CAK0858697.1"/>
    <property type="molecule type" value="Genomic_DNA"/>
</dbReference>
<proteinExistence type="inferred from homology"/>
<comment type="similarity">
    <text evidence="2">Belongs to the RRP17 family.</text>
</comment>
<keyword evidence="3" id="KW-0175">Coiled coil</keyword>
<accession>A0ABN9UKJ9</accession>
<protein>
    <recommendedName>
        <fullName evidence="8">Nucleolar protein 12</fullName>
    </recommendedName>
</protein>
<dbReference type="Pfam" id="PF09805">
    <property type="entry name" value="Nop25"/>
    <property type="match status" value="1"/>
</dbReference>
<dbReference type="PANTHER" id="PTHR14577">
    <property type="entry name" value="NUCLEOLAR PROTEIN 12"/>
    <property type="match status" value="1"/>
</dbReference>
<evidence type="ECO:0000313" key="6">
    <source>
        <dbReference type="EMBL" id="CAK0858697.1"/>
    </source>
</evidence>
<keyword evidence="7" id="KW-1185">Reference proteome</keyword>
<dbReference type="PANTHER" id="PTHR14577:SF0">
    <property type="entry name" value="NUCLEOLAR PROTEIN 12"/>
    <property type="match status" value="1"/>
</dbReference>
<evidence type="ECO:0000256" key="5">
    <source>
        <dbReference type="SAM" id="MobiDB-lite"/>
    </source>
</evidence>
<dbReference type="InterPro" id="IPR019186">
    <property type="entry name" value="Nucleolar_protein_12"/>
</dbReference>
<name>A0ABN9UKJ9_9DINO</name>
<organism evidence="6 7">
    <name type="scientific">Prorocentrum cordatum</name>
    <dbReference type="NCBI Taxonomy" id="2364126"/>
    <lineage>
        <taxon>Eukaryota</taxon>
        <taxon>Sar</taxon>
        <taxon>Alveolata</taxon>
        <taxon>Dinophyceae</taxon>
        <taxon>Prorocentrales</taxon>
        <taxon>Prorocentraceae</taxon>
        <taxon>Prorocentrum</taxon>
    </lineage>
</organism>
<reference evidence="6" key="1">
    <citation type="submission" date="2023-10" db="EMBL/GenBank/DDBJ databases">
        <authorList>
            <person name="Chen Y."/>
            <person name="Shah S."/>
            <person name="Dougan E. K."/>
            <person name="Thang M."/>
            <person name="Chan C."/>
        </authorList>
    </citation>
    <scope>NUCLEOTIDE SEQUENCE [LARGE SCALE GENOMIC DNA]</scope>
</reference>
<sequence>MGKKRKKPAGEDPGLVFDVAARQEFLLGFRKRKTARRKKAILEGIEAKRQDQIDVKRDLRNHIKDSWKQVQWADRHALKVIEAGSFGSRAKALMDREDGAGASGDGSSSEDDGSGEPGALEDRPRAASTVAFEREEDDPFGGCEVTVDGRDLCLLGAASASHRRATRPPVPRPWSAEVLQEPSRSSSETRRIGSGGRYVPGRRPLLRRRRRPSASRSGRSSRGG</sequence>
<keyword evidence="4" id="KW-0539">Nucleus</keyword>
<gene>
    <name evidence="6" type="ORF">PCOR1329_LOCUS48310</name>
</gene>
<feature type="region of interest" description="Disordered" evidence="5">
    <location>
        <begin position="157"/>
        <end position="224"/>
    </location>
</feature>
<comment type="subcellular location">
    <subcellularLocation>
        <location evidence="1">Nucleus</location>
        <location evidence="1">Nucleolus</location>
    </subcellularLocation>
</comment>
<evidence type="ECO:0000313" key="7">
    <source>
        <dbReference type="Proteomes" id="UP001189429"/>
    </source>
</evidence>